<dbReference type="SUPFAM" id="SSF55781">
    <property type="entry name" value="GAF domain-like"/>
    <property type="match status" value="1"/>
</dbReference>
<evidence type="ECO:0000313" key="9">
    <source>
        <dbReference type="Proteomes" id="UP000006866"/>
    </source>
</evidence>
<comment type="function">
    <text evidence="5 6">Negative regulator of class I heat shock genes (grpE-dnaK-dnaJ and groELS operons). Prevents heat-shock induction of these operons.</text>
</comment>
<keyword evidence="9" id="KW-1185">Reference proteome</keyword>
<evidence type="ECO:0000256" key="3">
    <source>
        <dbReference type="ARBA" id="ARBA00023016"/>
    </source>
</evidence>
<gene>
    <name evidence="6" type="primary">hrcA</name>
    <name evidence="8" type="ordered locus">Hprae_0644</name>
</gene>
<dbReference type="GO" id="GO:0045892">
    <property type="term" value="P:negative regulation of DNA-templated transcription"/>
    <property type="evidence" value="ECO:0007669"/>
    <property type="project" value="UniProtKB-UniRule"/>
</dbReference>
<feature type="domain" description="Heat-inducible transcription repressor HrcA C-terminal" evidence="7">
    <location>
        <begin position="111"/>
        <end position="333"/>
    </location>
</feature>
<dbReference type="PATRIC" id="fig|572479.3.peg.650"/>
<organism evidence="8 9">
    <name type="scientific">Halanaerobium praevalens (strain ATCC 33744 / DSM 2228 / GSL)</name>
    <dbReference type="NCBI Taxonomy" id="572479"/>
    <lineage>
        <taxon>Bacteria</taxon>
        <taxon>Bacillati</taxon>
        <taxon>Bacillota</taxon>
        <taxon>Clostridia</taxon>
        <taxon>Halanaerobiales</taxon>
        <taxon>Halanaerobiaceae</taxon>
        <taxon>Halanaerobium</taxon>
    </lineage>
</organism>
<evidence type="ECO:0000256" key="6">
    <source>
        <dbReference type="HAMAP-Rule" id="MF_00081"/>
    </source>
</evidence>
<dbReference type="GO" id="GO:0003677">
    <property type="term" value="F:DNA binding"/>
    <property type="evidence" value="ECO:0007669"/>
    <property type="project" value="InterPro"/>
</dbReference>
<dbReference type="Proteomes" id="UP000006866">
    <property type="component" value="Chromosome"/>
</dbReference>
<dbReference type="Pfam" id="PF01628">
    <property type="entry name" value="HrcA"/>
    <property type="match status" value="1"/>
</dbReference>
<dbReference type="RefSeq" id="WP_014552831.1">
    <property type="nucleotide sequence ID" value="NC_017455.1"/>
</dbReference>
<dbReference type="InterPro" id="IPR029016">
    <property type="entry name" value="GAF-like_dom_sf"/>
</dbReference>
<dbReference type="InterPro" id="IPR002571">
    <property type="entry name" value="HrcA"/>
</dbReference>
<evidence type="ECO:0000256" key="2">
    <source>
        <dbReference type="ARBA" id="ARBA00023015"/>
    </source>
</evidence>
<dbReference type="EMBL" id="CP002175">
    <property type="protein sequence ID" value="ADO76798.1"/>
    <property type="molecule type" value="Genomic_DNA"/>
</dbReference>
<evidence type="ECO:0000313" key="8">
    <source>
        <dbReference type="EMBL" id="ADO76798.1"/>
    </source>
</evidence>
<dbReference type="HOGENOM" id="CLU_050019_1_0_9"/>
<dbReference type="PIRSF" id="PIRSF005485">
    <property type="entry name" value="HrcA"/>
    <property type="match status" value="1"/>
</dbReference>
<dbReference type="KEGG" id="hpk:Hprae_0644"/>
<accession>E3DQ47</accession>
<dbReference type="eggNOG" id="COG1420">
    <property type="taxonomic scope" value="Bacteria"/>
</dbReference>
<dbReference type="NCBIfam" id="TIGR00331">
    <property type="entry name" value="hrcA"/>
    <property type="match status" value="1"/>
</dbReference>
<dbReference type="SUPFAM" id="SSF46785">
    <property type="entry name" value="Winged helix' DNA-binding domain"/>
    <property type="match status" value="1"/>
</dbReference>
<keyword evidence="4 6" id="KW-0804">Transcription</keyword>
<keyword evidence="3 6" id="KW-0346">Stress response</keyword>
<evidence type="ECO:0000259" key="7">
    <source>
        <dbReference type="Pfam" id="PF01628"/>
    </source>
</evidence>
<dbReference type="HAMAP" id="MF_00081">
    <property type="entry name" value="HrcA"/>
    <property type="match status" value="1"/>
</dbReference>
<keyword evidence="2 6" id="KW-0805">Transcription regulation</keyword>
<dbReference type="PANTHER" id="PTHR34824:SF1">
    <property type="entry name" value="HEAT-INDUCIBLE TRANSCRIPTION REPRESSOR HRCA"/>
    <property type="match status" value="1"/>
</dbReference>
<comment type="similarity">
    <text evidence="6">Belongs to the HrcA family.</text>
</comment>
<protein>
    <recommendedName>
        <fullName evidence="6">Heat-inducible transcription repressor HrcA</fullName>
    </recommendedName>
</protein>
<evidence type="ECO:0000256" key="5">
    <source>
        <dbReference type="ARBA" id="ARBA00055319"/>
    </source>
</evidence>
<dbReference type="Gene3D" id="3.30.450.40">
    <property type="match status" value="1"/>
</dbReference>
<sequence>MMVEEIGELDSRKKRILQAIIQEHIISASPIGSRTLAKKYNLNVSPATIRNEMADLEELDYLEQPHTSAGRVPSDKGYRYYVDQLINKEKNNTTGSIDNIESLYNDLQDVQDIISGMAKMLSKMTHYTALVSEPKSKVSRLKKVEIMQLADNSLLLVLVTDTGIVNNKIINLEQNLSTSKISYLNNFLSHKLENKLLSNLDSSYLKEIEKELLSRIDLSVDLFKQFQDEFEGAFDPNGVKVYLGGTSYILEQPEFNDLAKVKKMLKLLDQDKMLNKIINSISGSDLEIKIGQENEVEDIKNCSLVVATYYISDRAVGKIGVIGPTRMEYPRVISSVDIISDILGKLISKASG</sequence>
<evidence type="ECO:0000256" key="4">
    <source>
        <dbReference type="ARBA" id="ARBA00023163"/>
    </source>
</evidence>
<dbReference type="InterPro" id="IPR036390">
    <property type="entry name" value="WH_DNA-bd_sf"/>
</dbReference>
<dbReference type="STRING" id="572479.Hprae_0644"/>
<dbReference type="PANTHER" id="PTHR34824">
    <property type="entry name" value="HEAT-INDUCIBLE TRANSCRIPTION REPRESSOR HRCA"/>
    <property type="match status" value="1"/>
</dbReference>
<dbReference type="AlphaFoldDB" id="E3DQ47"/>
<dbReference type="InterPro" id="IPR021153">
    <property type="entry name" value="HrcA_C"/>
</dbReference>
<proteinExistence type="inferred from homology"/>
<dbReference type="Gene3D" id="3.30.390.60">
    <property type="entry name" value="Heat-inducible transcription repressor hrca homolog, domain 3"/>
    <property type="match status" value="1"/>
</dbReference>
<reference evidence="8 9" key="2">
    <citation type="journal article" date="2011" name="Stand. Genomic Sci.">
        <title>Complete genome sequence of the extremely halophilic Halanaerobium praevalens type strain (GSL).</title>
        <authorList>
            <person name="Ivanova N."/>
            <person name="Sikorski J."/>
            <person name="Chertkov O."/>
            <person name="Nolan M."/>
            <person name="Lucas S."/>
            <person name="Hammon N."/>
            <person name="Deshpande S."/>
            <person name="Cheng J.F."/>
            <person name="Tapia R."/>
            <person name="Han C."/>
            <person name="Goodwin L."/>
            <person name="Pitluck S."/>
            <person name="Huntemann M."/>
            <person name="Liolios K."/>
            <person name="Pagani I."/>
            <person name="Mavromatis K."/>
            <person name="Ovchinikova G."/>
            <person name="Pati A."/>
            <person name="Chen A."/>
            <person name="Palaniappan K."/>
            <person name="Land M."/>
            <person name="Hauser L."/>
            <person name="Brambilla E.M."/>
            <person name="Kannan K.P."/>
            <person name="Rohde M."/>
            <person name="Tindall B.J."/>
            <person name="Goker M."/>
            <person name="Detter J.C."/>
            <person name="Woyke T."/>
            <person name="Bristow J."/>
            <person name="Eisen J.A."/>
            <person name="Markowitz V."/>
            <person name="Hugenholtz P."/>
            <person name="Kyrpides N.C."/>
            <person name="Klenk H.P."/>
            <person name="Lapidus A."/>
        </authorList>
    </citation>
    <scope>NUCLEOTIDE SEQUENCE [LARGE SCALE GENOMIC DNA]</scope>
    <source>
        <strain evidence="9">ATCC 33744 / DSM 2228 / GSL</strain>
    </source>
</reference>
<name>E3DQ47_HALPG</name>
<evidence type="ECO:0000256" key="1">
    <source>
        <dbReference type="ARBA" id="ARBA00022491"/>
    </source>
</evidence>
<dbReference type="InterPro" id="IPR023120">
    <property type="entry name" value="WHTH_transcript_rep_HrcA_IDD"/>
</dbReference>
<dbReference type="FunFam" id="1.10.10.10:FF:000049">
    <property type="entry name" value="Heat-inducible transcription repressor HrcA"/>
    <property type="match status" value="1"/>
</dbReference>
<keyword evidence="1 6" id="KW-0678">Repressor</keyword>
<dbReference type="InterPro" id="IPR036388">
    <property type="entry name" value="WH-like_DNA-bd_sf"/>
</dbReference>
<dbReference type="Gene3D" id="1.10.10.10">
    <property type="entry name" value="Winged helix-like DNA-binding domain superfamily/Winged helix DNA-binding domain"/>
    <property type="match status" value="1"/>
</dbReference>
<reference evidence="9" key="1">
    <citation type="submission" date="2010-10" db="EMBL/GenBank/DDBJ databases">
        <title>The complete genome of Halanaerobium praevalens DSM 2228.</title>
        <authorList>
            <consortium name="US DOE Joint Genome Institute (JGI-PGF)"/>
            <person name="Lucas S."/>
            <person name="Copeland A."/>
            <person name="Lapidus A."/>
            <person name="Glavina del Rio T."/>
            <person name="Dalin E."/>
            <person name="Tice H."/>
            <person name="Bruce D."/>
            <person name="Goodwin L."/>
            <person name="Pitluck S."/>
            <person name="Kyrpides N."/>
            <person name="Mavromatis K."/>
            <person name="Ivanova N."/>
            <person name="Ovchinnikova G."/>
            <person name="Chertkov O."/>
            <person name="Detter J.C."/>
            <person name="Han C."/>
            <person name="Larimer F."/>
            <person name="Land M."/>
            <person name="Hauser L."/>
            <person name="Markowitz V."/>
            <person name="Cheng J.-F."/>
            <person name="Hugenholtz P."/>
            <person name="Woyke T."/>
            <person name="Wu D."/>
            <person name="Tindall B."/>
            <person name="Pomrenke H.G."/>
            <person name="Brambilla E."/>
            <person name="Klenk H.-P."/>
            <person name="Eisen J.A."/>
        </authorList>
    </citation>
    <scope>NUCLEOTIDE SEQUENCE [LARGE SCALE GENOMIC DNA]</scope>
    <source>
        <strain evidence="9">ATCC 33744 / DSM 2228 / GSL</strain>
    </source>
</reference>